<dbReference type="RefSeq" id="WP_092868591.1">
    <property type="nucleotide sequence ID" value="NZ_FPCH01000003.1"/>
</dbReference>
<dbReference type="PANTHER" id="PTHR30435:SF19">
    <property type="entry name" value="FLAGELLAR BASAL-BODY ROD PROTEIN FLGG"/>
    <property type="match status" value="1"/>
</dbReference>
<dbReference type="OrthoDB" id="9804559at2"/>
<dbReference type="NCBIfam" id="TIGR02488">
    <property type="entry name" value="flgG_G_neg"/>
    <property type="match status" value="1"/>
</dbReference>
<evidence type="ECO:0000256" key="3">
    <source>
        <dbReference type="ARBA" id="ARBA00017948"/>
    </source>
</evidence>
<keyword evidence="4 8" id="KW-0975">Bacterial flagellum</keyword>
<evidence type="ECO:0000259" key="9">
    <source>
        <dbReference type="Pfam" id="PF00460"/>
    </source>
</evidence>
<evidence type="ECO:0000259" key="10">
    <source>
        <dbReference type="Pfam" id="PF06429"/>
    </source>
</evidence>
<feature type="domain" description="Flagellar basal body rod protein N-terminal" evidence="9">
    <location>
        <begin position="5"/>
        <end position="34"/>
    </location>
</feature>
<evidence type="ECO:0000259" key="11">
    <source>
        <dbReference type="Pfam" id="PF22692"/>
    </source>
</evidence>
<dbReference type="Pfam" id="PF22692">
    <property type="entry name" value="LlgE_F_G_D1"/>
    <property type="match status" value="1"/>
</dbReference>
<evidence type="ECO:0000256" key="6">
    <source>
        <dbReference type="ARBA" id="ARBA00032912"/>
    </source>
</evidence>
<dbReference type="PROSITE" id="PS00588">
    <property type="entry name" value="FLAGELLA_BB_ROD"/>
    <property type="match status" value="1"/>
</dbReference>
<evidence type="ECO:0000256" key="1">
    <source>
        <dbReference type="ARBA" id="ARBA00004117"/>
    </source>
</evidence>
<comment type="subcellular location">
    <subcellularLocation>
        <location evidence="1 8">Bacterial flagellum basal body</location>
    </subcellularLocation>
</comment>
<dbReference type="Pfam" id="PF06429">
    <property type="entry name" value="Flg_bbr_C"/>
    <property type="match status" value="1"/>
</dbReference>
<comment type="similarity">
    <text evidence="2 8">Belongs to the flagella basal body rod proteins family.</text>
</comment>
<dbReference type="GO" id="GO:0009426">
    <property type="term" value="C:bacterial-type flagellum basal body, distal rod"/>
    <property type="evidence" value="ECO:0007669"/>
    <property type="project" value="UniProtKB-UniRule"/>
</dbReference>
<organism evidence="12 13">
    <name type="scientific">Hyphomicrobium facile</name>
    <dbReference type="NCBI Taxonomy" id="51670"/>
    <lineage>
        <taxon>Bacteria</taxon>
        <taxon>Pseudomonadati</taxon>
        <taxon>Pseudomonadota</taxon>
        <taxon>Alphaproteobacteria</taxon>
        <taxon>Hyphomicrobiales</taxon>
        <taxon>Hyphomicrobiaceae</taxon>
        <taxon>Hyphomicrobium</taxon>
    </lineage>
</organism>
<keyword evidence="12" id="KW-0969">Cilium</keyword>
<dbReference type="InterPro" id="IPR037925">
    <property type="entry name" value="FlgE/F/G-like"/>
</dbReference>
<dbReference type="Proteomes" id="UP000199423">
    <property type="component" value="Unassembled WGS sequence"/>
</dbReference>
<dbReference type="SUPFAM" id="SSF117143">
    <property type="entry name" value="Flagellar hook protein flgE"/>
    <property type="match status" value="1"/>
</dbReference>
<comment type="subunit">
    <text evidence="5 8">The basal body constitutes a major portion of the flagellar organelle and consists of four rings (L,P,S, and M) mounted on a central rod. The rod consists of about 26 subunits of FlgG in the distal portion, and FlgB, FlgC and FlgF are thought to build up the proximal portion of the rod with about 6 subunits each.</text>
</comment>
<dbReference type="Pfam" id="PF00460">
    <property type="entry name" value="Flg_bb_rod"/>
    <property type="match status" value="1"/>
</dbReference>
<reference evidence="13" key="1">
    <citation type="submission" date="2016-10" db="EMBL/GenBank/DDBJ databases">
        <authorList>
            <person name="Varghese N."/>
            <person name="Submissions S."/>
        </authorList>
    </citation>
    <scope>NUCLEOTIDE SEQUENCE [LARGE SCALE GENOMIC DNA]</scope>
    <source>
        <strain evidence="13">DSM 1565</strain>
    </source>
</reference>
<gene>
    <name evidence="12" type="ORF">SAMN04488557_3066</name>
</gene>
<dbReference type="PANTHER" id="PTHR30435">
    <property type="entry name" value="FLAGELLAR PROTEIN"/>
    <property type="match status" value="1"/>
</dbReference>
<evidence type="ECO:0000256" key="4">
    <source>
        <dbReference type="ARBA" id="ARBA00023143"/>
    </source>
</evidence>
<evidence type="ECO:0000256" key="5">
    <source>
        <dbReference type="ARBA" id="ARBA00025933"/>
    </source>
</evidence>
<protein>
    <recommendedName>
        <fullName evidence="3 7">Flagellar basal-body rod protein FlgG</fullName>
    </recommendedName>
    <alternativeName>
        <fullName evidence="6 8">Distal rod protein</fullName>
    </alternativeName>
</protein>
<name>A0A1I7NRG4_9HYPH</name>
<evidence type="ECO:0000256" key="7">
    <source>
        <dbReference type="NCBIfam" id="TIGR02488"/>
    </source>
</evidence>
<keyword evidence="13" id="KW-1185">Reference proteome</keyword>
<evidence type="ECO:0000256" key="2">
    <source>
        <dbReference type="ARBA" id="ARBA00009677"/>
    </source>
</evidence>
<evidence type="ECO:0000313" key="12">
    <source>
        <dbReference type="EMBL" id="SFV37249.1"/>
    </source>
</evidence>
<proteinExistence type="inferred from homology"/>
<feature type="domain" description="Flagellar basal-body/hook protein C-terminal" evidence="10">
    <location>
        <begin position="215"/>
        <end position="256"/>
    </location>
</feature>
<dbReference type="InterPro" id="IPR053967">
    <property type="entry name" value="LlgE_F_G-like_D1"/>
</dbReference>
<evidence type="ECO:0000313" key="13">
    <source>
        <dbReference type="Proteomes" id="UP000199423"/>
    </source>
</evidence>
<feature type="domain" description="Flagellar hook protein FlgE/F/G-like D1" evidence="11">
    <location>
        <begin position="96"/>
        <end position="159"/>
    </location>
</feature>
<dbReference type="InterPro" id="IPR012834">
    <property type="entry name" value="FlgG_G_neg"/>
</dbReference>
<accession>A0A1I7NRG4</accession>
<evidence type="ECO:0000256" key="8">
    <source>
        <dbReference type="RuleBase" id="RU362116"/>
    </source>
</evidence>
<keyword evidence="12" id="KW-0966">Cell projection</keyword>
<dbReference type="AlphaFoldDB" id="A0A1I7NRG4"/>
<keyword evidence="12" id="KW-0282">Flagellum</keyword>
<dbReference type="GO" id="GO:0071978">
    <property type="term" value="P:bacterial-type flagellum-dependent swarming motility"/>
    <property type="evidence" value="ECO:0007669"/>
    <property type="project" value="TreeGrafter"/>
</dbReference>
<sequence length="262" mass="27498">MRALSIAATGMSAQQTNVEVIANNVANINTTGFKRSRAEFADLLYQTDRAAGTAARDDDTIIPEGNTIGLGVRTVAIRNLSMQGALASTSNKLDLALNGRGYFQVQGENNEILYTRAGAFNKNGSGQLVTLEGNLVIPNITIPNTATDVVVNAAGQVYAVIGATGTQQLLGQLSLANFANETGLAPLGGNLLQETLASGSPVIGSPGDEGFATIQQGYLESSNVDPVKEITELISAQRAYEMNSKVISAADDMYNVITKDIR</sequence>
<dbReference type="InterPro" id="IPR020013">
    <property type="entry name" value="Flagellar_FlgE/F/G"/>
</dbReference>
<dbReference type="InterPro" id="IPR001444">
    <property type="entry name" value="Flag_bb_rod_N"/>
</dbReference>
<dbReference type="InterPro" id="IPR019776">
    <property type="entry name" value="Flagellar_basal_body_rod_CS"/>
</dbReference>
<dbReference type="STRING" id="51670.SAMN04488557_3066"/>
<dbReference type="InterPro" id="IPR010930">
    <property type="entry name" value="Flg_bb/hook_C_dom"/>
</dbReference>
<dbReference type="NCBIfam" id="TIGR03506">
    <property type="entry name" value="FlgEFG_subfam"/>
    <property type="match status" value="2"/>
</dbReference>
<dbReference type="EMBL" id="FPCH01000003">
    <property type="protein sequence ID" value="SFV37249.1"/>
    <property type="molecule type" value="Genomic_DNA"/>
</dbReference>